<dbReference type="Gene3D" id="3.40.50.300">
    <property type="entry name" value="P-loop containing nucleotide triphosphate hydrolases"/>
    <property type="match status" value="1"/>
</dbReference>
<evidence type="ECO:0000313" key="3">
    <source>
        <dbReference type="EMBL" id="MTV29971.1"/>
    </source>
</evidence>
<gene>
    <name evidence="3" type="ORF">GJ654_03070</name>
</gene>
<sequence>MSVSDAVSTPWRRASLAAAVFAVDPLGSGLLVRAGAGPARDELMTRVAGALAPMRLSRAPADIADDRLIGGLDVAATLRAGKPIAETGVLAASHGGVLAIVMAERISAGVAARLSQALDMGEVALQRDGLSAILPAHVGIIALDEGQDDEATPAALAERLGFWIDLEHIGWRDIEPPALTPEDFEAARKLLPSVETDDQVIEILVATAAQFGVDSPRAVLFALRAARAFTALRGETKVERDDIELAATLVLGPRATRMPAPPEEQDSDEPPPPPPEETPPDEPPEQKGEDNTPRELEEQILEAVRAALPPGLLAALAAGAPRNRRSSAKDGKSGEEIYSLQRGRPLDARPGSLSKGRLALVATLRAAAPWRKLRLKPEEMDSRRVIVKPEDFRIRRHRQKKGATTIFVVDASGSLAMTRLAEVKGAIEMLLADCYARRDNIALVAFRGRAGEIVLPPTRSTARAKRALTGLPGGGGTPVAAGLDVAAAVADQARRKGQTPLIVLMTDGRANICRDGGSGRPRAMEDALDAAKRIAAAQFSVLAIDTTQGGGSGPDAPVRVLAGAMQGRYVKLPRADAAVINAVVRGALPQ</sequence>
<dbReference type="InterPro" id="IPR041628">
    <property type="entry name" value="ChlI/MoxR_AAA_lid"/>
</dbReference>
<dbReference type="SUPFAM" id="SSF52540">
    <property type="entry name" value="P-loop containing nucleoside triphosphate hydrolases"/>
    <property type="match status" value="1"/>
</dbReference>
<dbReference type="SMART" id="SM00327">
    <property type="entry name" value="VWA"/>
    <property type="match status" value="1"/>
</dbReference>
<reference evidence="3 4" key="1">
    <citation type="submission" date="2019-11" db="EMBL/GenBank/DDBJ databases">
        <title>Whole-genome sequence of a Rhodoblastus acidophilus DSM 142.</title>
        <authorList>
            <person name="Kyndt J.A."/>
            <person name="Meyer T.E."/>
        </authorList>
    </citation>
    <scope>NUCLEOTIDE SEQUENCE [LARGE SCALE GENOMIC DNA]</scope>
    <source>
        <strain evidence="3 4">DSM 142</strain>
    </source>
</reference>
<feature type="region of interest" description="Disordered" evidence="1">
    <location>
        <begin position="252"/>
        <end position="294"/>
    </location>
</feature>
<organism evidence="3 4">
    <name type="scientific">Rhodoblastus acidophilus</name>
    <name type="common">Rhodopseudomonas acidophila</name>
    <dbReference type="NCBI Taxonomy" id="1074"/>
    <lineage>
        <taxon>Bacteria</taxon>
        <taxon>Pseudomonadati</taxon>
        <taxon>Pseudomonadota</taxon>
        <taxon>Alphaproteobacteria</taxon>
        <taxon>Hyphomicrobiales</taxon>
        <taxon>Rhodoblastaceae</taxon>
        <taxon>Rhodoblastus</taxon>
    </lineage>
</organism>
<feature type="compositionally biased region" description="Basic and acidic residues" evidence="1">
    <location>
        <begin position="284"/>
        <end position="294"/>
    </location>
</feature>
<dbReference type="Pfam" id="PF17863">
    <property type="entry name" value="AAA_lid_2"/>
    <property type="match status" value="1"/>
</dbReference>
<evidence type="ECO:0000313" key="4">
    <source>
        <dbReference type="Proteomes" id="UP000439113"/>
    </source>
</evidence>
<feature type="domain" description="VWFA" evidence="2">
    <location>
        <begin position="404"/>
        <end position="588"/>
    </location>
</feature>
<dbReference type="PANTHER" id="PTHR43473">
    <property type="entry name" value="MAGNESIUM-CHELATASE SUBUNIT CHLD, CHLOROPLASTIC"/>
    <property type="match status" value="1"/>
</dbReference>
<evidence type="ECO:0000256" key="1">
    <source>
        <dbReference type="SAM" id="MobiDB-lite"/>
    </source>
</evidence>
<feature type="region of interest" description="Disordered" evidence="1">
    <location>
        <begin position="318"/>
        <end position="351"/>
    </location>
</feature>
<dbReference type="AlphaFoldDB" id="A0A6N8DLA6"/>
<dbReference type="Gene3D" id="1.10.8.80">
    <property type="entry name" value="Magnesium chelatase subunit I, C-Terminal domain"/>
    <property type="match status" value="1"/>
</dbReference>
<comment type="caution">
    <text evidence="3">The sequence shown here is derived from an EMBL/GenBank/DDBJ whole genome shotgun (WGS) entry which is preliminary data.</text>
</comment>
<dbReference type="PANTHER" id="PTHR43473:SF2">
    <property type="entry name" value="MAGNESIUM-CHELATASE SUBUNIT CHLD, CHLOROPLASTIC"/>
    <property type="match status" value="1"/>
</dbReference>
<dbReference type="InterPro" id="IPR027417">
    <property type="entry name" value="P-loop_NTPase"/>
</dbReference>
<dbReference type="InterPro" id="IPR036465">
    <property type="entry name" value="vWFA_dom_sf"/>
</dbReference>
<dbReference type="Gene3D" id="3.40.50.410">
    <property type="entry name" value="von Willebrand factor, type A domain"/>
    <property type="match status" value="1"/>
</dbReference>
<evidence type="ECO:0000259" key="2">
    <source>
        <dbReference type="PROSITE" id="PS50234"/>
    </source>
</evidence>
<dbReference type="EMBL" id="WNKS01000002">
    <property type="protein sequence ID" value="MTV29971.1"/>
    <property type="molecule type" value="Genomic_DNA"/>
</dbReference>
<dbReference type="NCBIfam" id="NF009943">
    <property type="entry name" value="PRK13406.1"/>
    <property type="match status" value="1"/>
</dbReference>
<dbReference type="Proteomes" id="UP000439113">
    <property type="component" value="Unassembled WGS sequence"/>
</dbReference>
<dbReference type="InterPro" id="IPR002035">
    <property type="entry name" value="VWF_A"/>
</dbReference>
<dbReference type="RefSeq" id="WP_155444637.1">
    <property type="nucleotide sequence ID" value="NZ_JAOQNR010000002.1"/>
</dbReference>
<protein>
    <submittedName>
        <fullName evidence="3">Magnesium chelatase subunit D</fullName>
    </submittedName>
</protein>
<dbReference type="SUPFAM" id="SSF53300">
    <property type="entry name" value="vWA-like"/>
    <property type="match status" value="1"/>
</dbReference>
<dbReference type="PROSITE" id="PS50234">
    <property type="entry name" value="VWFA"/>
    <property type="match status" value="1"/>
</dbReference>
<dbReference type="OrthoDB" id="9775079at2"/>
<proteinExistence type="predicted"/>
<dbReference type="Pfam" id="PF13519">
    <property type="entry name" value="VWA_2"/>
    <property type="match status" value="1"/>
</dbReference>
<name>A0A6N8DLA6_RHOAC</name>
<accession>A0A6N8DLA6</accession>